<evidence type="ECO:0000256" key="1">
    <source>
        <dbReference type="SAM" id="SignalP"/>
    </source>
</evidence>
<proteinExistence type="predicted"/>
<evidence type="ECO:0000313" key="2">
    <source>
        <dbReference type="Proteomes" id="UP000095287"/>
    </source>
</evidence>
<organism evidence="2 3">
    <name type="scientific">Steinernema glaseri</name>
    <dbReference type="NCBI Taxonomy" id="37863"/>
    <lineage>
        <taxon>Eukaryota</taxon>
        <taxon>Metazoa</taxon>
        <taxon>Ecdysozoa</taxon>
        <taxon>Nematoda</taxon>
        <taxon>Chromadorea</taxon>
        <taxon>Rhabditida</taxon>
        <taxon>Tylenchina</taxon>
        <taxon>Panagrolaimomorpha</taxon>
        <taxon>Strongyloidoidea</taxon>
        <taxon>Steinernematidae</taxon>
        <taxon>Steinernema</taxon>
    </lineage>
</organism>
<feature type="signal peptide" evidence="1">
    <location>
        <begin position="1"/>
        <end position="15"/>
    </location>
</feature>
<keyword evidence="1" id="KW-0732">Signal</keyword>
<dbReference type="WBParaSite" id="L893_g29981.t1">
    <property type="protein sequence ID" value="L893_g29981.t1"/>
    <property type="gene ID" value="L893_g29981"/>
</dbReference>
<accession>A0A1I7ZVE0</accession>
<evidence type="ECO:0000313" key="3">
    <source>
        <dbReference type="WBParaSite" id="L893_g29981.t1"/>
    </source>
</evidence>
<sequence>MWRVFLVWLPKICTAVVLGHREEKHFNGSKASQEAQLRIPFPAKWILCLWFGNDAQGSSLMDRGKTQQDRSE</sequence>
<dbReference type="Proteomes" id="UP000095287">
    <property type="component" value="Unplaced"/>
</dbReference>
<feature type="chain" id="PRO_5012227208" evidence="1">
    <location>
        <begin position="16"/>
        <end position="72"/>
    </location>
</feature>
<keyword evidence="2" id="KW-1185">Reference proteome</keyword>
<protein>
    <submittedName>
        <fullName evidence="3">Secreted protein</fullName>
    </submittedName>
</protein>
<reference evidence="3" key="1">
    <citation type="submission" date="2016-11" db="UniProtKB">
        <authorList>
            <consortium name="WormBaseParasite"/>
        </authorList>
    </citation>
    <scope>IDENTIFICATION</scope>
</reference>
<dbReference type="AlphaFoldDB" id="A0A1I7ZVE0"/>
<name>A0A1I7ZVE0_9BILA</name>